<evidence type="ECO:0000313" key="4">
    <source>
        <dbReference type="EMBL" id="KAJ3089076.1"/>
    </source>
</evidence>
<dbReference type="Pfam" id="PF01926">
    <property type="entry name" value="MMR_HSR1"/>
    <property type="match status" value="1"/>
</dbReference>
<dbReference type="Gene3D" id="1.10.8.470">
    <property type="match status" value="1"/>
</dbReference>
<dbReference type="InterPro" id="IPR013646">
    <property type="entry name" value="YGR210-like_G4"/>
</dbReference>
<evidence type="ECO:0000256" key="1">
    <source>
        <dbReference type="ARBA" id="ARBA00022741"/>
    </source>
</evidence>
<dbReference type="GO" id="GO:0016887">
    <property type="term" value="F:ATP hydrolysis activity"/>
    <property type="evidence" value="ECO:0007669"/>
    <property type="project" value="TreeGrafter"/>
</dbReference>
<sequence length="454" mass="49763">MKEYLVACVGKPSAGKSSFLNAGASFFGGTRSFCRELTRDATVSDAAAKVGNFPFTTIRPNHGVAYVPIDCQCKRFGKQDICAPKHGKCTDGIRLVPLKIMDVAGLVPGASTGEGLGNQFLDDLRTADLLIHVVDSSGTTDAGGKVTIGYDPINDIDWLRSEIHSWIFNNLMKKWDGIRRRHIATGQNTAETMALQFSGYGANLACVQRTLDRAAVVDALDIWTEDVIKKVVDTFLDERFPTIISLNKIDLPDSDKNIDRIFRKYDPVSMMHVCMGKLIDIQSKIVLTSALAEVFLRKLHSQGFINYHEGTDLFDLADETNSLKPLPPTTQSRLEKVQDLVLFRYGHTGVQATLKLAMETLQLIPVYPVRNINSFGDGSAGGKEKSGVFRDCVLVKKGATVGDFVLDMIGEERKKSLQYIETVGGVRLGDSDLISTSNNIISFKLSNDASATKN</sequence>
<keyword evidence="2" id="KW-0342">GTP-binding</keyword>
<dbReference type="EMBL" id="JADGJH010003743">
    <property type="protein sequence ID" value="KAJ3089076.1"/>
    <property type="molecule type" value="Genomic_DNA"/>
</dbReference>
<dbReference type="InterPro" id="IPR027417">
    <property type="entry name" value="P-loop_NTPase"/>
</dbReference>
<evidence type="ECO:0000259" key="3">
    <source>
        <dbReference type="PROSITE" id="PS51710"/>
    </source>
</evidence>
<dbReference type="CDD" id="cd01899">
    <property type="entry name" value="Ygr210"/>
    <property type="match status" value="1"/>
</dbReference>
<dbReference type="InterPro" id="IPR006073">
    <property type="entry name" value="GTP-bd"/>
</dbReference>
<dbReference type="Pfam" id="PF08438">
    <property type="entry name" value="YGR210-like_G4"/>
    <property type="match status" value="1"/>
</dbReference>
<protein>
    <recommendedName>
        <fullName evidence="3">OBG-type G domain-containing protein</fullName>
    </recommendedName>
</protein>
<dbReference type="AlphaFoldDB" id="A0AAD5SNG1"/>
<dbReference type="PANTHER" id="PTHR23305">
    <property type="entry name" value="OBG GTPASE FAMILY"/>
    <property type="match status" value="1"/>
</dbReference>
<dbReference type="FunFam" id="1.10.8.470:FF:000001">
    <property type="entry name" value="GTP-binding protein homolog"/>
    <property type="match status" value="1"/>
</dbReference>
<name>A0AAD5SNG1_9FUNG</name>
<gene>
    <name evidence="4" type="ORF">HK100_007866</name>
</gene>
<dbReference type="PROSITE" id="PS51710">
    <property type="entry name" value="G_OBG"/>
    <property type="match status" value="1"/>
</dbReference>
<dbReference type="Gene3D" id="3.40.50.300">
    <property type="entry name" value="P-loop containing nucleotide triphosphate hydrolases"/>
    <property type="match status" value="1"/>
</dbReference>
<dbReference type="GO" id="GO:0005737">
    <property type="term" value="C:cytoplasm"/>
    <property type="evidence" value="ECO:0007669"/>
    <property type="project" value="TreeGrafter"/>
</dbReference>
<comment type="caution">
    <text evidence="4">The sequence shown here is derived from an EMBL/GenBank/DDBJ whole genome shotgun (WGS) entry which is preliminary data.</text>
</comment>
<proteinExistence type="predicted"/>
<feature type="domain" description="OBG-type G" evidence="3">
    <location>
        <begin position="4"/>
        <end position="308"/>
    </location>
</feature>
<evidence type="ECO:0000256" key="2">
    <source>
        <dbReference type="ARBA" id="ARBA00023134"/>
    </source>
</evidence>
<dbReference type="InterPro" id="IPR031167">
    <property type="entry name" value="G_OBG"/>
</dbReference>
<evidence type="ECO:0000313" key="5">
    <source>
        <dbReference type="Proteomes" id="UP001211907"/>
    </source>
</evidence>
<dbReference type="Gene3D" id="3.10.20.30">
    <property type="match status" value="1"/>
</dbReference>
<dbReference type="GO" id="GO:0005525">
    <property type="term" value="F:GTP binding"/>
    <property type="evidence" value="ECO:0007669"/>
    <property type="project" value="UniProtKB-KW"/>
</dbReference>
<dbReference type="PANTHER" id="PTHR23305:SF1">
    <property type="entry name" value="OBG-TYPE G DOMAIN-CONTAINING PROTEIN"/>
    <property type="match status" value="1"/>
</dbReference>
<reference evidence="4" key="1">
    <citation type="submission" date="2020-05" db="EMBL/GenBank/DDBJ databases">
        <title>Phylogenomic resolution of chytrid fungi.</title>
        <authorList>
            <person name="Stajich J.E."/>
            <person name="Amses K."/>
            <person name="Simmons R."/>
            <person name="Seto K."/>
            <person name="Myers J."/>
            <person name="Bonds A."/>
            <person name="Quandt C.A."/>
            <person name="Barry K."/>
            <person name="Liu P."/>
            <person name="Grigoriev I."/>
            <person name="Longcore J.E."/>
            <person name="James T.Y."/>
        </authorList>
    </citation>
    <scope>NUCLEOTIDE SEQUENCE</scope>
    <source>
        <strain evidence="4">JEL0513</strain>
    </source>
</reference>
<keyword evidence="5" id="KW-1185">Reference proteome</keyword>
<organism evidence="4 5">
    <name type="scientific">Physocladia obscura</name>
    <dbReference type="NCBI Taxonomy" id="109957"/>
    <lineage>
        <taxon>Eukaryota</taxon>
        <taxon>Fungi</taxon>
        <taxon>Fungi incertae sedis</taxon>
        <taxon>Chytridiomycota</taxon>
        <taxon>Chytridiomycota incertae sedis</taxon>
        <taxon>Chytridiomycetes</taxon>
        <taxon>Chytridiales</taxon>
        <taxon>Chytriomycetaceae</taxon>
        <taxon>Physocladia</taxon>
    </lineage>
</organism>
<accession>A0AAD5SNG1</accession>
<dbReference type="InterPro" id="IPR012675">
    <property type="entry name" value="Beta-grasp_dom_sf"/>
</dbReference>
<keyword evidence="1" id="KW-0547">Nucleotide-binding</keyword>
<dbReference type="Proteomes" id="UP001211907">
    <property type="component" value="Unassembled WGS sequence"/>
</dbReference>
<dbReference type="SUPFAM" id="SSF52540">
    <property type="entry name" value="P-loop containing nucleoside triphosphate hydrolases"/>
    <property type="match status" value="1"/>
</dbReference>